<proteinExistence type="predicted"/>
<dbReference type="Proteomes" id="UP001589776">
    <property type="component" value="Unassembled WGS sequence"/>
</dbReference>
<protein>
    <submittedName>
        <fullName evidence="1">IS3 family transposase</fullName>
    </submittedName>
</protein>
<organism evidence="1 2">
    <name type="scientific">Paenibacillus chartarius</name>
    <dbReference type="NCBI Taxonomy" id="747481"/>
    <lineage>
        <taxon>Bacteria</taxon>
        <taxon>Bacillati</taxon>
        <taxon>Bacillota</taxon>
        <taxon>Bacilli</taxon>
        <taxon>Bacillales</taxon>
        <taxon>Paenibacillaceae</taxon>
        <taxon>Paenibacillus</taxon>
    </lineage>
</organism>
<keyword evidence="2" id="KW-1185">Reference proteome</keyword>
<dbReference type="RefSeq" id="WP_377472799.1">
    <property type="nucleotide sequence ID" value="NZ_JBHLWN010000090.1"/>
</dbReference>
<name>A0ABV6DRR8_9BACL</name>
<reference evidence="1 2" key="1">
    <citation type="submission" date="2024-09" db="EMBL/GenBank/DDBJ databases">
        <authorList>
            <person name="Sun Q."/>
            <person name="Mori K."/>
        </authorList>
    </citation>
    <scope>NUCLEOTIDE SEQUENCE [LARGE SCALE GENOMIC DNA]</scope>
    <source>
        <strain evidence="1 2">CCM 7759</strain>
    </source>
</reference>
<sequence length="27" mass="3396">MRFYNEERIQLELNKLTPIEYRRQLAA</sequence>
<gene>
    <name evidence="1" type="ORF">ACFFK0_23430</name>
</gene>
<comment type="caution">
    <text evidence="1">The sequence shown here is derived from an EMBL/GenBank/DDBJ whole genome shotgun (WGS) entry which is preliminary data.</text>
</comment>
<evidence type="ECO:0000313" key="1">
    <source>
        <dbReference type="EMBL" id="MFC0215351.1"/>
    </source>
</evidence>
<evidence type="ECO:0000313" key="2">
    <source>
        <dbReference type="Proteomes" id="UP001589776"/>
    </source>
</evidence>
<dbReference type="EMBL" id="JBHLWN010000090">
    <property type="protein sequence ID" value="MFC0215351.1"/>
    <property type="molecule type" value="Genomic_DNA"/>
</dbReference>
<accession>A0ABV6DRR8</accession>